<dbReference type="Pfam" id="PF04402">
    <property type="entry name" value="SIMPL"/>
    <property type="match status" value="1"/>
</dbReference>
<proteinExistence type="predicted"/>
<name>A0A3P3W5W3_9FLAO</name>
<dbReference type="OrthoDB" id="1242975at2"/>
<comment type="caution">
    <text evidence="2">The sequence shown here is derived from an EMBL/GenBank/DDBJ whole genome shotgun (WGS) entry which is preliminary data.</text>
</comment>
<dbReference type="Proteomes" id="UP000275719">
    <property type="component" value="Unassembled WGS sequence"/>
</dbReference>
<dbReference type="Gene3D" id="3.30.70.2970">
    <property type="entry name" value="Protein of unknown function (DUF541), domain 2"/>
    <property type="match status" value="1"/>
</dbReference>
<dbReference type="InterPro" id="IPR007497">
    <property type="entry name" value="SIMPL/DUF541"/>
</dbReference>
<gene>
    <name evidence="2" type="ORF">EG240_08340</name>
</gene>
<dbReference type="EMBL" id="RQVQ01000016">
    <property type="protein sequence ID" value="RRJ90531.1"/>
    <property type="molecule type" value="Genomic_DNA"/>
</dbReference>
<protein>
    <submittedName>
        <fullName evidence="2">SIMPL domain-containing protein</fullName>
    </submittedName>
</protein>
<sequence>MKKKYLIIILFFTTIIQAQNLETSPFIEIVGTAEKEIIPNEILIAITLKEQAEGRNKITIEQQETLLLNELKKQSISLNKLTFDNANAYQLRVRKKTNELVTQKNFTLKLNTIEEINRALDAFDDAKIKSFYIEEMSHSDIELYRKEVKILALQAAKNKATYLLESINQKVGNALEVIEVSEGNSIIGRPNAVLTSEFEQKNDIGLKPILVKFSIKAKFEIK</sequence>
<organism evidence="2 3">
    <name type="scientific">Paenimyroides tangerinum</name>
    <dbReference type="NCBI Taxonomy" id="2488728"/>
    <lineage>
        <taxon>Bacteria</taxon>
        <taxon>Pseudomonadati</taxon>
        <taxon>Bacteroidota</taxon>
        <taxon>Flavobacteriia</taxon>
        <taxon>Flavobacteriales</taxon>
        <taxon>Flavobacteriaceae</taxon>
        <taxon>Paenimyroides</taxon>
    </lineage>
</organism>
<feature type="signal peptide" evidence="1">
    <location>
        <begin position="1"/>
        <end position="18"/>
    </location>
</feature>
<feature type="chain" id="PRO_5018136423" evidence="1">
    <location>
        <begin position="19"/>
        <end position="222"/>
    </location>
</feature>
<evidence type="ECO:0000313" key="3">
    <source>
        <dbReference type="Proteomes" id="UP000275719"/>
    </source>
</evidence>
<dbReference type="RefSeq" id="WP_125018940.1">
    <property type="nucleotide sequence ID" value="NZ_RQVQ01000016.1"/>
</dbReference>
<dbReference type="Gene3D" id="3.30.110.170">
    <property type="entry name" value="Protein of unknown function (DUF541), domain 1"/>
    <property type="match status" value="1"/>
</dbReference>
<evidence type="ECO:0000256" key="1">
    <source>
        <dbReference type="SAM" id="SignalP"/>
    </source>
</evidence>
<keyword evidence="3" id="KW-1185">Reference proteome</keyword>
<dbReference type="AlphaFoldDB" id="A0A3P3W5W3"/>
<accession>A0A3P3W5W3</accession>
<evidence type="ECO:0000313" key="2">
    <source>
        <dbReference type="EMBL" id="RRJ90531.1"/>
    </source>
</evidence>
<keyword evidence="1" id="KW-0732">Signal</keyword>
<reference evidence="2 3" key="1">
    <citation type="submission" date="2018-11" db="EMBL/GenBank/DDBJ databases">
        <title>Flavobacterium sp. nov., YIM 102701-2 draft genome.</title>
        <authorList>
            <person name="Li G."/>
            <person name="Jiang Y."/>
        </authorList>
    </citation>
    <scope>NUCLEOTIDE SEQUENCE [LARGE SCALE GENOMIC DNA]</scope>
    <source>
        <strain evidence="2 3">YIM 102701-2</strain>
    </source>
</reference>